<dbReference type="EMBL" id="MBFR01000214">
    <property type="protein sequence ID" value="PVU91225.1"/>
    <property type="molecule type" value="Genomic_DNA"/>
</dbReference>
<dbReference type="OrthoDB" id="419631at2759"/>
<protein>
    <submittedName>
        <fullName evidence="3">Uncharacterized protein</fullName>
    </submittedName>
</protein>
<dbReference type="STRING" id="133385.A0A2T9YFY0"/>
<dbReference type="AlphaFoldDB" id="A0A2T9YFY0"/>
<proteinExistence type="predicted"/>
<evidence type="ECO:0000313" key="3">
    <source>
        <dbReference type="EMBL" id="PVU91225.1"/>
    </source>
</evidence>
<evidence type="ECO:0000256" key="2">
    <source>
        <dbReference type="SAM" id="MobiDB-lite"/>
    </source>
</evidence>
<dbReference type="Proteomes" id="UP000245383">
    <property type="component" value="Unassembled WGS sequence"/>
</dbReference>
<keyword evidence="1" id="KW-0175">Coiled coil</keyword>
<feature type="compositionally biased region" description="Low complexity" evidence="2">
    <location>
        <begin position="106"/>
        <end position="122"/>
    </location>
</feature>
<reference evidence="3 4" key="1">
    <citation type="journal article" date="2018" name="MBio">
        <title>Comparative Genomics Reveals the Core Gene Toolbox for the Fungus-Insect Symbiosis.</title>
        <authorList>
            <person name="Wang Y."/>
            <person name="Stata M."/>
            <person name="Wang W."/>
            <person name="Stajich J.E."/>
            <person name="White M.M."/>
            <person name="Moncalvo J.M."/>
        </authorList>
    </citation>
    <scope>NUCLEOTIDE SEQUENCE [LARGE SCALE GENOMIC DNA]</scope>
    <source>
        <strain evidence="3 4">SWE-8-4</strain>
    </source>
</reference>
<evidence type="ECO:0000256" key="1">
    <source>
        <dbReference type="SAM" id="Coils"/>
    </source>
</evidence>
<feature type="coiled-coil region" evidence="1">
    <location>
        <begin position="817"/>
        <end position="960"/>
    </location>
</feature>
<name>A0A2T9YFY0_9FUNG</name>
<organism evidence="3 4">
    <name type="scientific">Smittium simulii</name>
    <dbReference type="NCBI Taxonomy" id="133385"/>
    <lineage>
        <taxon>Eukaryota</taxon>
        <taxon>Fungi</taxon>
        <taxon>Fungi incertae sedis</taxon>
        <taxon>Zoopagomycota</taxon>
        <taxon>Kickxellomycotina</taxon>
        <taxon>Harpellomycetes</taxon>
        <taxon>Harpellales</taxon>
        <taxon>Legeriomycetaceae</taxon>
        <taxon>Smittium</taxon>
    </lineage>
</organism>
<dbReference type="Gene3D" id="1.10.287.1490">
    <property type="match status" value="1"/>
</dbReference>
<accession>A0A2T9YFY0</accession>
<feature type="coiled-coil region" evidence="1">
    <location>
        <begin position="347"/>
        <end position="784"/>
    </location>
</feature>
<evidence type="ECO:0000313" key="4">
    <source>
        <dbReference type="Proteomes" id="UP000245383"/>
    </source>
</evidence>
<keyword evidence="4" id="KW-1185">Reference proteome</keyword>
<sequence length="989" mass="112540">MSSKEGKIIINGIPVGRDVFLSTNSDIPGPGQYDIISPTPISANKFSHIYEHFKDSSPAPDKLKRSSSFKRRPLYTADAQNEKAAINRQSVSVFTSKDLNSIPTLSRSDSLNSSRSRSRMSSNVPLFPNKTFSKANNIDKNQAKFIEQLEASNTSLKLQLRKISILSRTLLNSSLNNKQPKASNNPDLNTIKKLFQLTNNTSSELLNNTKSRPVSISNVDDLVDSNVQLSALFSDIDAPLLENSPKEASYPIQNEQIPLDHSNTNSFEIQTPTCKKQYQDSNLSSSGSIKSSSTIKVDTSVQTMPLCSNNLTEAFKQFSINEKADAHSQTFNSSGTDENLSDLYTENSKLKIDLSLLEQSLNEIQATLEKISSEKIFLEEKNLSLDLDLVNFKKESRNNVDQLKAQSEKISRLEALAEQQKLESAEATKLWKDSKIVVSDHIKKVVELSSIADMSRNKIESIQAENSKLTNQNTLLADKLENQNSKFTDLNKSLNQKLTENENLFKQIETLKAYQLNNSISTQNIKELEKRIQHTDELLVEATNQNKSLNSNIQQVQNELDTVNDIIKSKNTELDSHKDKYLQMEKTFIILQEENSKNVKLLEAQTDYRAKFEALENNNNELIQSNSDLKKKIHEKTIELGNILTRKKREQIDLKSSIAKLSNELKEEKDKNSEIYILKDQNNEYSESNQRFKSELEAASAEIFNLKLKNNEFKDKLETFQQMNFEDNIKKLNNNIQTLQEDLDLGKAEQNNLIEQLNSTLKTNNDYENQIKQLYSSNAELKANQTTIELDHKVALSKNSEDNKSFTKEIDDFKGQITNLTGSLDMYKSKLKSLESELSENASDFELRKSMYKNNMDTLTVELKRLENDVESTKNQLKSSHDDKIALQTNINAIENDYNNLKKSLDENKEQLSISNQKISDLQKQLELKDQTTFELNNKLEKTLKKWSDAEQRAENSEEAVRLINDRFVLAMDELSKAEIQLSKSKNNN</sequence>
<feature type="region of interest" description="Disordered" evidence="2">
    <location>
        <begin position="104"/>
        <end position="128"/>
    </location>
</feature>
<comment type="caution">
    <text evidence="3">The sequence shown here is derived from an EMBL/GenBank/DDBJ whole genome shotgun (WGS) entry which is preliminary data.</text>
</comment>
<gene>
    <name evidence="3" type="ORF">BB561_004511</name>
</gene>